<dbReference type="Proteomes" id="UP000253319">
    <property type="component" value="Unassembled WGS sequence"/>
</dbReference>
<evidence type="ECO:0000313" key="1">
    <source>
        <dbReference type="EMBL" id="RBA28857.1"/>
    </source>
</evidence>
<organism evidence="1 2">
    <name type="scientific">Flavobacterium tibetense</name>
    <dbReference type="NCBI Taxonomy" id="2233533"/>
    <lineage>
        <taxon>Bacteria</taxon>
        <taxon>Pseudomonadati</taxon>
        <taxon>Bacteroidota</taxon>
        <taxon>Flavobacteriia</taxon>
        <taxon>Flavobacteriales</taxon>
        <taxon>Flavobacteriaceae</taxon>
        <taxon>Flavobacterium</taxon>
    </lineage>
</organism>
<keyword evidence="2" id="KW-1185">Reference proteome</keyword>
<evidence type="ECO:0000313" key="2">
    <source>
        <dbReference type="Proteomes" id="UP000253319"/>
    </source>
</evidence>
<dbReference type="AlphaFoldDB" id="A0A365P2Z0"/>
<protein>
    <submittedName>
        <fullName evidence="1">Uncharacterized protein</fullName>
    </submittedName>
</protein>
<sequence>MFDQLLDLAKQYGTDAVVKNNAIPNEKNEEVIKETSNSMLSGLQEMATGGNLGDLAGLLSGKSKLDSNNPVIKQLTEKVSGSLGSKFNLPQETSNGVANNMIPQILGSLINKAKDPKEKGFNIEDLVGSISSGKGGDLMEMVTKYGGAFGLDQNGDGKVDLQDAISALSGNAKSKKGGLGGLLGGLFGKK</sequence>
<comment type="caution">
    <text evidence="1">The sequence shown here is derived from an EMBL/GenBank/DDBJ whole genome shotgun (WGS) entry which is preliminary data.</text>
</comment>
<name>A0A365P2Z0_9FLAO</name>
<reference evidence="1 2" key="1">
    <citation type="submission" date="2018-06" db="EMBL/GenBank/DDBJ databases">
        <title>Flavobacterium tibetense sp. nov., isolated from a wetland YonghuCo on Tibetan Plateau.</title>
        <authorList>
            <person name="Xing P."/>
            <person name="Phurbu D."/>
            <person name="Lu H."/>
        </authorList>
    </citation>
    <scope>NUCLEOTIDE SEQUENCE [LARGE SCALE GENOMIC DNA]</scope>
    <source>
        <strain evidence="1 2">YH5</strain>
    </source>
</reference>
<gene>
    <name evidence="1" type="ORF">DPN68_05590</name>
</gene>
<dbReference type="RefSeq" id="WP_113988658.1">
    <property type="nucleotide sequence ID" value="NZ_QLST01000005.1"/>
</dbReference>
<dbReference type="EMBL" id="QLST01000005">
    <property type="protein sequence ID" value="RBA28857.1"/>
    <property type="molecule type" value="Genomic_DNA"/>
</dbReference>
<dbReference type="OrthoDB" id="982085at2"/>
<accession>A0A365P2Z0</accession>
<proteinExistence type="predicted"/>